<dbReference type="SUPFAM" id="SSF53850">
    <property type="entry name" value="Periplasmic binding protein-like II"/>
    <property type="match status" value="1"/>
</dbReference>
<dbReference type="InterPro" id="IPR000914">
    <property type="entry name" value="SBP_5_dom"/>
</dbReference>
<evidence type="ECO:0000259" key="9">
    <source>
        <dbReference type="Pfam" id="PF00496"/>
    </source>
</evidence>
<proteinExistence type="inferred from homology"/>
<dbReference type="PROSITE" id="PS01040">
    <property type="entry name" value="SBP_BACTERIAL_5"/>
    <property type="match status" value="1"/>
</dbReference>
<keyword evidence="10" id="KW-0547">Nucleotide-binding</keyword>
<keyword evidence="6" id="KW-0653">Protein transport</keyword>
<keyword evidence="5" id="KW-0571">Peptide transport</keyword>
<dbReference type="PIRSF" id="PIRSF002741">
    <property type="entry name" value="MppA"/>
    <property type="match status" value="1"/>
</dbReference>
<evidence type="ECO:0000256" key="5">
    <source>
        <dbReference type="ARBA" id="ARBA00022856"/>
    </source>
</evidence>
<feature type="domain" description="Solute-binding protein family 5" evidence="9">
    <location>
        <begin position="75"/>
        <end position="518"/>
    </location>
</feature>
<gene>
    <name evidence="10" type="ORF">C4K46_09100</name>
</gene>
<keyword evidence="11" id="KW-1185">Reference proteome</keyword>
<feature type="chain" id="PRO_5045757078" evidence="8">
    <location>
        <begin position="22"/>
        <end position="657"/>
    </location>
</feature>
<feature type="region of interest" description="Disordered" evidence="7">
    <location>
        <begin position="637"/>
        <end position="657"/>
    </location>
</feature>
<keyword evidence="10" id="KW-0067">ATP-binding</keyword>
<dbReference type="EMBL" id="PRDG01000005">
    <property type="protein sequence ID" value="MBP2624091.1"/>
    <property type="molecule type" value="Genomic_DNA"/>
</dbReference>
<evidence type="ECO:0000256" key="3">
    <source>
        <dbReference type="ARBA" id="ARBA00022448"/>
    </source>
</evidence>
<dbReference type="InterPro" id="IPR023765">
    <property type="entry name" value="SBP_5_CS"/>
</dbReference>
<reference evidence="10 11" key="1">
    <citation type="submission" date="2018-02" db="EMBL/GenBank/DDBJ databases">
        <title>Draft genome sequence of Streptococcus oricebi CCUG 70868T type strain.</title>
        <authorList>
            <person name="Mendez V."/>
            <person name="Salva-Serra F."/>
            <person name="Jaen-Luchoro D."/>
            <person name="Gonzales-Siles L."/>
            <person name="Karlsson R."/>
            <person name="Engstrom-Jakobsson H."/>
            <person name="Busquets A."/>
            <person name="Gomila M."/>
            <person name="Pineiro-Iglesias B."/>
            <person name="Bennasar-Figueras A."/>
            <person name="Seeger M."/>
            <person name="Moore E."/>
        </authorList>
    </citation>
    <scope>NUCLEOTIDE SEQUENCE [LARGE SCALE GENOMIC DNA]</scope>
    <source>
        <strain evidence="10 11">CCUG 70868</strain>
    </source>
</reference>
<feature type="signal peptide" evidence="8">
    <location>
        <begin position="1"/>
        <end position="21"/>
    </location>
</feature>
<evidence type="ECO:0000313" key="10">
    <source>
        <dbReference type="EMBL" id="MBP2624091.1"/>
    </source>
</evidence>
<protein>
    <submittedName>
        <fullName evidence="10">Peptide ABC transporter ATP-binding protein</fullName>
    </submittedName>
</protein>
<evidence type="ECO:0000256" key="4">
    <source>
        <dbReference type="ARBA" id="ARBA00022729"/>
    </source>
</evidence>
<dbReference type="CDD" id="cd08504">
    <property type="entry name" value="PBP2_OppA"/>
    <property type="match status" value="1"/>
</dbReference>
<keyword evidence="4 8" id="KW-0732">Signal</keyword>
<dbReference type="InterPro" id="IPR039424">
    <property type="entry name" value="SBP_5"/>
</dbReference>
<evidence type="ECO:0000313" key="11">
    <source>
        <dbReference type="Proteomes" id="UP001519296"/>
    </source>
</evidence>
<dbReference type="Gene3D" id="3.40.190.10">
    <property type="entry name" value="Periplasmic binding protein-like II"/>
    <property type="match status" value="1"/>
</dbReference>
<dbReference type="Proteomes" id="UP001519296">
    <property type="component" value="Unassembled WGS sequence"/>
</dbReference>
<organism evidence="10 11">
    <name type="scientific">Streptococcus oricebi</name>
    <dbReference type="NCBI Taxonomy" id="1547447"/>
    <lineage>
        <taxon>Bacteria</taxon>
        <taxon>Bacillati</taxon>
        <taxon>Bacillota</taxon>
        <taxon>Bacilli</taxon>
        <taxon>Lactobacillales</taxon>
        <taxon>Streptococcaceae</taxon>
        <taxon>Streptococcus</taxon>
    </lineage>
</organism>
<dbReference type="PROSITE" id="PS51257">
    <property type="entry name" value="PROKAR_LIPOPROTEIN"/>
    <property type="match status" value="1"/>
</dbReference>
<comment type="caution">
    <text evidence="10">The sequence shown here is derived from an EMBL/GenBank/DDBJ whole genome shotgun (WGS) entry which is preliminary data.</text>
</comment>
<dbReference type="Pfam" id="PF00496">
    <property type="entry name" value="SBP_bac_5"/>
    <property type="match status" value="1"/>
</dbReference>
<dbReference type="InterPro" id="IPR030678">
    <property type="entry name" value="Peptide/Ni-bd"/>
</dbReference>
<name>A0ABS5B5H1_9STRE</name>
<evidence type="ECO:0000256" key="6">
    <source>
        <dbReference type="ARBA" id="ARBA00022927"/>
    </source>
</evidence>
<evidence type="ECO:0000256" key="2">
    <source>
        <dbReference type="ARBA" id="ARBA00005695"/>
    </source>
</evidence>
<evidence type="ECO:0000256" key="7">
    <source>
        <dbReference type="SAM" id="MobiDB-lite"/>
    </source>
</evidence>
<dbReference type="GO" id="GO:0005524">
    <property type="term" value="F:ATP binding"/>
    <property type="evidence" value="ECO:0007669"/>
    <property type="project" value="UniProtKB-KW"/>
</dbReference>
<dbReference type="Gene3D" id="3.10.105.10">
    <property type="entry name" value="Dipeptide-binding Protein, Domain 3"/>
    <property type="match status" value="1"/>
</dbReference>
<dbReference type="PANTHER" id="PTHR30290:SF10">
    <property type="entry name" value="PERIPLASMIC OLIGOPEPTIDE-BINDING PROTEIN-RELATED"/>
    <property type="match status" value="1"/>
</dbReference>
<comment type="subcellular location">
    <subcellularLocation>
        <location evidence="1">Cell membrane</location>
        <topology evidence="1">Lipid-anchor</topology>
    </subcellularLocation>
</comment>
<dbReference type="PANTHER" id="PTHR30290">
    <property type="entry name" value="PERIPLASMIC BINDING COMPONENT OF ABC TRANSPORTER"/>
    <property type="match status" value="1"/>
</dbReference>
<sequence>MKKSKWLALAGVTLLATGFLAACSSSSTSNKTTYSYTYQTDPDNLNYLTTGKAATSDLTNNFIDGLLENDRYGNLVPSIAEDWTVSKDGLTYTYKLRKDAKWYTSEGEEYADVKAADFVAGLKYAADNKSDALYLVQDSVKGLSAYLNGDDKDFSHVGVKALDDYTVQYTLEKPETFWNSKTTMGVLAPVNEEFVKSKGKDFAKATDPTSILYNGPYLLKSITTKSSIEMAKNEGYWDKKNVHIDDVKLTFFNGEDLDTEPRGFAESGFSLALLNPNAPNYSKYSKKYKDEIFYGLQDSGTYLVSMNIDRQSYNYTSKKTDAEKQSTKKALLNKDFRQALTFAFDRKAYNAQANGEDGAEKLTRTLFVPENFVQANGKSFGDLVTAQLADKEEWQGVSLADGQDSLYNPTKAKAEFEKAKAALEAEGVQFPIHLDMPADQQAQAKVKRVQSFKQSLESTLGKENVVVDIHQMSHDDLNNITYFAETAAQEDWDISDNVGWSPDYQDPSTYLEVLNPSKGEGTKTYLGFDKGESKEAVAAVGLDEYEKLITEAGNEIADINTRYEKYAVAQAWLTDSALVIPTSSKYPRPAVQRTVPFTAPFAVSGNKGGVEYRNYKYLEVQKDPVTTKEYEAAKKKWEKERAESNEKAQKELADHVK</sequence>
<evidence type="ECO:0000256" key="1">
    <source>
        <dbReference type="ARBA" id="ARBA00004193"/>
    </source>
</evidence>
<comment type="similarity">
    <text evidence="2">Belongs to the bacterial solute-binding protein 5 family.</text>
</comment>
<keyword evidence="3" id="KW-0813">Transport</keyword>
<evidence type="ECO:0000256" key="8">
    <source>
        <dbReference type="SAM" id="SignalP"/>
    </source>
</evidence>
<accession>A0ABS5B5H1</accession>
<dbReference type="RefSeq" id="WP_209628742.1">
    <property type="nucleotide sequence ID" value="NZ_PRDG01000005.1"/>
</dbReference>